<dbReference type="EMBL" id="LSRX01000133">
    <property type="protein sequence ID" value="OLQ07717.1"/>
    <property type="molecule type" value="Genomic_DNA"/>
</dbReference>
<dbReference type="SUPFAM" id="SSF81665">
    <property type="entry name" value="Calcium ATPase, transmembrane domain M"/>
    <property type="match status" value="1"/>
</dbReference>
<dbReference type="Proteomes" id="UP000186817">
    <property type="component" value="Unassembled WGS sequence"/>
</dbReference>
<dbReference type="Pfam" id="PF00690">
    <property type="entry name" value="Cation_ATPase_N"/>
    <property type="match status" value="1"/>
</dbReference>
<organism evidence="3 4">
    <name type="scientific">Symbiodinium microadriaticum</name>
    <name type="common">Dinoflagellate</name>
    <name type="synonym">Zooxanthella microadriatica</name>
    <dbReference type="NCBI Taxonomy" id="2951"/>
    <lineage>
        <taxon>Eukaryota</taxon>
        <taxon>Sar</taxon>
        <taxon>Alveolata</taxon>
        <taxon>Dinophyceae</taxon>
        <taxon>Suessiales</taxon>
        <taxon>Symbiodiniaceae</taxon>
        <taxon>Symbiodinium</taxon>
    </lineage>
</organism>
<evidence type="ECO:0000313" key="3">
    <source>
        <dbReference type="EMBL" id="OLQ07717.1"/>
    </source>
</evidence>
<feature type="region of interest" description="Disordered" evidence="1">
    <location>
        <begin position="110"/>
        <end position="136"/>
    </location>
</feature>
<dbReference type="OrthoDB" id="10555475at2759"/>
<evidence type="ECO:0000256" key="1">
    <source>
        <dbReference type="SAM" id="MobiDB-lite"/>
    </source>
</evidence>
<name>A0A1Q9EJZ3_SYMMI</name>
<gene>
    <name evidence="3" type="ORF">AK812_SmicGene8843</name>
</gene>
<dbReference type="InterPro" id="IPR023298">
    <property type="entry name" value="ATPase_P-typ_TM_dom_sf"/>
</dbReference>
<comment type="caution">
    <text evidence="3">The sequence shown here is derived from an EMBL/GenBank/DDBJ whole genome shotgun (WGS) entry which is preliminary data.</text>
</comment>
<dbReference type="AlphaFoldDB" id="A0A1Q9EJZ3"/>
<feature type="domain" description="Cation-transporting P-type ATPase N-terminal" evidence="2">
    <location>
        <begin position="53"/>
        <end position="92"/>
    </location>
</feature>
<proteinExistence type="predicted"/>
<protein>
    <recommendedName>
        <fullName evidence="2">Cation-transporting P-type ATPase N-terminal domain-containing protein</fullName>
    </recommendedName>
</protein>
<evidence type="ECO:0000259" key="2">
    <source>
        <dbReference type="Pfam" id="PF00690"/>
    </source>
</evidence>
<keyword evidence="4" id="KW-1185">Reference proteome</keyword>
<evidence type="ECO:0000313" key="4">
    <source>
        <dbReference type="Proteomes" id="UP000186817"/>
    </source>
</evidence>
<reference evidence="3 4" key="1">
    <citation type="submission" date="2016-02" db="EMBL/GenBank/DDBJ databases">
        <title>Genome analysis of coral dinoflagellate symbionts highlights evolutionary adaptations to a symbiotic lifestyle.</title>
        <authorList>
            <person name="Aranda M."/>
            <person name="Li Y."/>
            <person name="Liew Y.J."/>
            <person name="Baumgarten S."/>
            <person name="Simakov O."/>
            <person name="Wilson M."/>
            <person name="Piel J."/>
            <person name="Ashoor H."/>
            <person name="Bougouffa S."/>
            <person name="Bajic V.B."/>
            <person name="Ryu T."/>
            <person name="Ravasi T."/>
            <person name="Bayer T."/>
            <person name="Micklem G."/>
            <person name="Kim H."/>
            <person name="Bhak J."/>
            <person name="Lajeunesse T.C."/>
            <person name="Voolstra C.R."/>
        </authorList>
    </citation>
    <scope>NUCLEOTIDE SEQUENCE [LARGE SCALE GENOMIC DNA]</scope>
    <source>
        <strain evidence="3 4">CCMP2467</strain>
    </source>
</reference>
<dbReference type="InterPro" id="IPR004014">
    <property type="entry name" value="ATPase_P-typ_cation-transptr_N"/>
</dbReference>
<sequence length="136" mass="15465">MLRPDHLFLHDLTNAHHQDLSRNVEELQHGPERRSSEQLQTSSTCLGGLQVENMPAAQICAMLKTDAERGLTEEMARARLAKDGPNQLQQQPRFCTSNFELQRKLLERLERSKRESSDCASRKPLNPEAYVLKAGD</sequence>
<feature type="compositionally biased region" description="Basic and acidic residues" evidence="1">
    <location>
        <begin position="110"/>
        <end position="121"/>
    </location>
</feature>
<accession>A0A1Q9EJZ3</accession>